<protein>
    <submittedName>
        <fullName evidence="1">Uncharacterized protein</fullName>
    </submittedName>
</protein>
<feature type="non-terminal residue" evidence="1">
    <location>
        <position position="81"/>
    </location>
</feature>
<organism evidence="1 2">
    <name type="scientific">Candidatus Paraprevotella stercoravium</name>
    <dbReference type="NCBI Taxonomy" id="2838725"/>
    <lineage>
        <taxon>Bacteria</taxon>
        <taxon>Pseudomonadati</taxon>
        <taxon>Bacteroidota</taxon>
        <taxon>Bacteroidia</taxon>
        <taxon>Bacteroidales</taxon>
        <taxon>Prevotellaceae</taxon>
        <taxon>Paraprevotella</taxon>
    </lineage>
</organism>
<dbReference type="EMBL" id="JAHLFU010000236">
    <property type="protein sequence ID" value="MBU3854419.1"/>
    <property type="molecule type" value="Genomic_DNA"/>
</dbReference>
<comment type="caution">
    <text evidence="1">The sequence shown here is derived from an EMBL/GenBank/DDBJ whole genome shotgun (WGS) entry which is preliminary data.</text>
</comment>
<accession>A0A9E2P1Z6</accession>
<dbReference type="AlphaFoldDB" id="A0A9E2P1Z6"/>
<sequence>MTRPAPTNGTRRVAVQVPSLLRTNPAPPSLSVPSALVMSAFVPAEGNRSSSLHDEKKTVNSKAQSRAAESRLCHFFARWDA</sequence>
<evidence type="ECO:0000313" key="1">
    <source>
        <dbReference type="EMBL" id="MBU3854419.1"/>
    </source>
</evidence>
<name>A0A9E2P1Z6_9BACT</name>
<gene>
    <name evidence="1" type="ORF">H9789_11530</name>
</gene>
<reference evidence="1" key="2">
    <citation type="submission" date="2021-04" db="EMBL/GenBank/DDBJ databases">
        <authorList>
            <person name="Gilroy R."/>
        </authorList>
    </citation>
    <scope>NUCLEOTIDE SEQUENCE</scope>
    <source>
        <strain evidence="1">G3-2149</strain>
    </source>
</reference>
<dbReference type="Proteomes" id="UP000823865">
    <property type="component" value="Unassembled WGS sequence"/>
</dbReference>
<evidence type="ECO:0000313" key="2">
    <source>
        <dbReference type="Proteomes" id="UP000823865"/>
    </source>
</evidence>
<reference evidence="1" key="1">
    <citation type="journal article" date="2021" name="PeerJ">
        <title>Extensive microbial diversity within the chicken gut microbiome revealed by metagenomics and culture.</title>
        <authorList>
            <person name="Gilroy R."/>
            <person name="Ravi A."/>
            <person name="Getino M."/>
            <person name="Pursley I."/>
            <person name="Horton D.L."/>
            <person name="Alikhan N.F."/>
            <person name="Baker D."/>
            <person name="Gharbi K."/>
            <person name="Hall N."/>
            <person name="Watson M."/>
            <person name="Adriaenssens E.M."/>
            <person name="Foster-Nyarko E."/>
            <person name="Jarju S."/>
            <person name="Secka A."/>
            <person name="Antonio M."/>
            <person name="Oren A."/>
            <person name="Chaudhuri R.R."/>
            <person name="La Ragione R."/>
            <person name="Hildebrand F."/>
            <person name="Pallen M.J."/>
        </authorList>
    </citation>
    <scope>NUCLEOTIDE SEQUENCE</scope>
    <source>
        <strain evidence="1">G3-2149</strain>
    </source>
</reference>
<proteinExistence type="predicted"/>